<evidence type="ECO:0000259" key="5">
    <source>
        <dbReference type="Pfam" id="PF07859"/>
    </source>
</evidence>
<proteinExistence type="inferred from homology"/>
<dbReference type="GO" id="GO:0016787">
    <property type="term" value="F:hydrolase activity"/>
    <property type="evidence" value="ECO:0007669"/>
    <property type="project" value="UniProtKB-KW"/>
</dbReference>
<reference evidence="6" key="1">
    <citation type="submission" date="2020-12" db="EMBL/GenBank/DDBJ databases">
        <title>Metabolic potential, ecology and presence of endohyphal bacteria is reflected in genomic diversity of Mucoromycotina.</title>
        <authorList>
            <person name="Muszewska A."/>
            <person name="Okrasinska A."/>
            <person name="Steczkiewicz K."/>
            <person name="Drgas O."/>
            <person name="Orlowska M."/>
            <person name="Perlinska-Lenart U."/>
            <person name="Aleksandrzak-Piekarczyk T."/>
            <person name="Szatraj K."/>
            <person name="Zielenkiewicz U."/>
            <person name="Pilsyk S."/>
            <person name="Malc E."/>
            <person name="Mieczkowski P."/>
            <person name="Kruszewska J.S."/>
            <person name="Biernat P."/>
            <person name="Pawlowska J."/>
        </authorList>
    </citation>
    <scope>NUCLEOTIDE SEQUENCE</scope>
    <source>
        <strain evidence="6">CBS 226.32</strain>
    </source>
</reference>
<dbReference type="SUPFAM" id="SSF53474">
    <property type="entry name" value="alpha/beta-Hydrolases"/>
    <property type="match status" value="1"/>
</dbReference>
<comment type="caution">
    <text evidence="6">The sequence shown here is derived from an EMBL/GenBank/DDBJ whole genome shotgun (WGS) entry which is preliminary data.</text>
</comment>
<evidence type="ECO:0000313" key="6">
    <source>
        <dbReference type="EMBL" id="KAG2210143.1"/>
    </source>
</evidence>
<feature type="active site" evidence="3">
    <location>
        <position position="208"/>
    </location>
</feature>
<keyword evidence="7" id="KW-1185">Reference proteome</keyword>
<feature type="chain" id="PRO_5034777917" description="Alpha/beta hydrolase fold-3 domain-containing protein" evidence="4">
    <location>
        <begin position="26"/>
        <end position="374"/>
    </location>
</feature>
<dbReference type="PROSITE" id="PS01174">
    <property type="entry name" value="LIPASE_GDXG_SER"/>
    <property type="match status" value="1"/>
</dbReference>
<dbReference type="InterPro" id="IPR013094">
    <property type="entry name" value="AB_hydrolase_3"/>
</dbReference>
<evidence type="ECO:0000256" key="4">
    <source>
        <dbReference type="SAM" id="SignalP"/>
    </source>
</evidence>
<keyword evidence="2" id="KW-0378">Hydrolase</keyword>
<organism evidence="6 7">
    <name type="scientific">Mucor plumbeus</name>
    <dbReference type="NCBI Taxonomy" id="97098"/>
    <lineage>
        <taxon>Eukaryota</taxon>
        <taxon>Fungi</taxon>
        <taxon>Fungi incertae sedis</taxon>
        <taxon>Mucoromycota</taxon>
        <taxon>Mucoromycotina</taxon>
        <taxon>Mucoromycetes</taxon>
        <taxon>Mucorales</taxon>
        <taxon>Mucorineae</taxon>
        <taxon>Mucoraceae</taxon>
        <taxon>Mucor</taxon>
    </lineage>
</organism>
<dbReference type="PANTHER" id="PTHR48081">
    <property type="entry name" value="AB HYDROLASE SUPERFAMILY PROTEIN C4A8.06C"/>
    <property type="match status" value="1"/>
</dbReference>
<sequence>MDTFHPGKRVFIIALLVAFFGTKNGRDLGKFFSAEIIHKHIKQTLIFWLPVRVRCKIVERIMSMPVNKGRKLMSNATKPWGAQWDYISRVQKTNVVGHWIVKDSHLSKKQLRVSWVEKTANEANLTIYYIHGGGFRLGDSLMYMESFIHIIEYLKETRGLNVRIFSVEYNRMPEVNYYRTKEDCLNGYRYLINDVKINPKTIVFAGDSAGGNLVATCLMAVRDLDLAQPAGNVQISPWATIDNSQSTRAGKVYQDCLTFKMLGNDHGNYFPEAGACNNVEEKRLALRNPAISPLYGSFIGFCPTLVTYGGTEIFQHDVEELIGCLKRDQVQVDVITRNAPHIWLISSILAPTHAMWKTDCSKVADWCANCVLQL</sequence>
<dbReference type="InterPro" id="IPR050300">
    <property type="entry name" value="GDXG_lipolytic_enzyme"/>
</dbReference>
<dbReference type="Gene3D" id="3.40.50.1820">
    <property type="entry name" value="alpha/beta hydrolase"/>
    <property type="match status" value="1"/>
</dbReference>
<accession>A0A8H7VB82</accession>
<evidence type="ECO:0000256" key="2">
    <source>
        <dbReference type="ARBA" id="ARBA00022801"/>
    </source>
</evidence>
<dbReference type="Pfam" id="PF07859">
    <property type="entry name" value="Abhydrolase_3"/>
    <property type="match status" value="1"/>
</dbReference>
<dbReference type="AlphaFoldDB" id="A0A8H7VB82"/>
<protein>
    <recommendedName>
        <fullName evidence="5">Alpha/beta hydrolase fold-3 domain-containing protein</fullName>
    </recommendedName>
</protein>
<dbReference type="InterPro" id="IPR029058">
    <property type="entry name" value="AB_hydrolase_fold"/>
</dbReference>
<keyword evidence="4" id="KW-0732">Signal</keyword>
<evidence type="ECO:0000256" key="3">
    <source>
        <dbReference type="PROSITE-ProRule" id="PRU10038"/>
    </source>
</evidence>
<feature type="domain" description="Alpha/beta hydrolase fold-3" evidence="5">
    <location>
        <begin position="128"/>
        <end position="336"/>
    </location>
</feature>
<dbReference type="EMBL" id="JAEPRC010000085">
    <property type="protein sequence ID" value="KAG2210143.1"/>
    <property type="molecule type" value="Genomic_DNA"/>
</dbReference>
<name>A0A8H7VB82_9FUNG</name>
<dbReference type="PANTHER" id="PTHR48081:SF2">
    <property type="entry name" value="ALPHA_BETA-HYDROLASE"/>
    <property type="match status" value="1"/>
</dbReference>
<feature type="signal peptide" evidence="4">
    <location>
        <begin position="1"/>
        <end position="25"/>
    </location>
</feature>
<dbReference type="OrthoDB" id="408631at2759"/>
<comment type="similarity">
    <text evidence="1">Belongs to the 'GDXG' lipolytic enzyme family.</text>
</comment>
<evidence type="ECO:0000256" key="1">
    <source>
        <dbReference type="ARBA" id="ARBA00010515"/>
    </source>
</evidence>
<evidence type="ECO:0000313" key="7">
    <source>
        <dbReference type="Proteomes" id="UP000650833"/>
    </source>
</evidence>
<dbReference type="InterPro" id="IPR033140">
    <property type="entry name" value="Lipase_GDXG_put_SER_AS"/>
</dbReference>
<dbReference type="Proteomes" id="UP000650833">
    <property type="component" value="Unassembled WGS sequence"/>
</dbReference>
<gene>
    <name evidence="6" type="ORF">INT46_004441</name>
</gene>